<evidence type="ECO:0000256" key="1">
    <source>
        <dbReference type="SAM" id="MobiDB-lite"/>
    </source>
</evidence>
<reference evidence="2" key="1">
    <citation type="submission" date="2021-01" db="EMBL/GenBank/DDBJ databases">
        <authorList>
            <person name="Corre E."/>
            <person name="Pelletier E."/>
            <person name="Niang G."/>
            <person name="Scheremetjew M."/>
            <person name="Finn R."/>
            <person name="Kale V."/>
            <person name="Holt S."/>
            <person name="Cochrane G."/>
            <person name="Meng A."/>
            <person name="Brown T."/>
            <person name="Cohen L."/>
        </authorList>
    </citation>
    <scope>NUCLEOTIDE SEQUENCE</scope>
    <source>
        <strain evidence="2">B650</strain>
    </source>
</reference>
<name>A0A7S2LMF6_9STRA</name>
<feature type="compositionally biased region" description="Low complexity" evidence="1">
    <location>
        <begin position="190"/>
        <end position="206"/>
    </location>
</feature>
<gene>
    <name evidence="2" type="ORF">LDAN0321_LOCUS19900</name>
</gene>
<feature type="region of interest" description="Disordered" evidence="1">
    <location>
        <begin position="388"/>
        <end position="431"/>
    </location>
</feature>
<accession>A0A7S2LMF6</accession>
<evidence type="ECO:0000313" key="2">
    <source>
        <dbReference type="EMBL" id="CAD9610823.1"/>
    </source>
</evidence>
<sequence length="508" mass="54941">MTDTITKANWTTVFPLYQIDFTAVSAGKTIGATKRRVRWRFGFANAESIEKGYTGPGCRGEEHELLLIWSITSGKRQILMDGKECHFSMNRSMDLDFSWNWRGNCVVKMVAKAAPSMTSVPDSRQYDFWINGQSFFDMPKMYELGLKGLGRPMHYLQGNNINTNGMNGRGGGVDRRMVQHQHQNGTYNNYSAPPAESYPSEPRSSYGQYNNHTGGAPVFAGAAAPPANNYASAPVPVATYSAAPVSLAPEIDLMSSNNPPAAGTDVFSAPTSYNGSAAPAYDQFSAPTVQPTYNDLSNQVLSIYSNSTANNDQPQYPAPTNGKDGVLSPLTCDSGSVQSHVNGHEMYNQPIAQKLDLATVEDDSHVDDITKGMKNLVNLDDINSPVEGDFRLTMDDPTAHKNKRPISKRAQDTPSYVGPQPSLGEMKSSRGVGKQTKTDIMKQPPANLFNPNAANGGTLVVYGEQQGGNGAVPPLHRPTGFGVGAHMQHGGYSSQGSTNGYNGHQYAY</sequence>
<feature type="region of interest" description="Disordered" evidence="1">
    <location>
        <begin position="184"/>
        <end position="211"/>
    </location>
</feature>
<feature type="compositionally biased region" description="Basic and acidic residues" evidence="1">
    <location>
        <begin position="388"/>
        <end position="399"/>
    </location>
</feature>
<proteinExistence type="predicted"/>
<organism evidence="2">
    <name type="scientific">Leptocylindrus danicus</name>
    <dbReference type="NCBI Taxonomy" id="163516"/>
    <lineage>
        <taxon>Eukaryota</taxon>
        <taxon>Sar</taxon>
        <taxon>Stramenopiles</taxon>
        <taxon>Ochrophyta</taxon>
        <taxon>Bacillariophyta</taxon>
        <taxon>Coscinodiscophyceae</taxon>
        <taxon>Chaetocerotophycidae</taxon>
        <taxon>Leptocylindrales</taxon>
        <taxon>Leptocylindraceae</taxon>
        <taxon>Leptocylindrus</taxon>
    </lineage>
</organism>
<dbReference type="EMBL" id="HBGY01031866">
    <property type="protein sequence ID" value="CAD9610823.1"/>
    <property type="molecule type" value="Transcribed_RNA"/>
</dbReference>
<dbReference type="AlphaFoldDB" id="A0A7S2LMF6"/>
<protein>
    <submittedName>
        <fullName evidence="2">Uncharacterized protein</fullName>
    </submittedName>
</protein>